<feature type="transmembrane region" description="Helical" evidence="1">
    <location>
        <begin position="170"/>
        <end position="193"/>
    </location>
</feature>
<protein>
    <recommendedName>
        <fullName evidence="4">Yip1 domain-containing protein</fullName>
    </recommendedName>
</protein>
<sequence>MIILLEWLSRYILKTDLLFVNSLSSELTERQILEFLDFKEKWIWLGYVIKPLVLIIKISIITAILDAGCFFFGKEIKYKKLFNIVVKAEFIFLLVIVFKTVWFYFFQTDYNLEDLQYFYPLSALNIIGYEGLQPWFIYPFQVLNLFELVYWFILAYLIGKELNENTDKGFSIVASSYGVSLLIWVVGVMFFTLNMS</sequence>
<keyword evidence="1" id="KW-0812">Transmembrane</keyword>
<name>A0ABW3JSN2_9FLAO</name>
<dbReference type="RefSeq" id="WP_386105994.1">
    <property type="nucleotide sequence ID" value="NZ_JBHTJR010000027.1"/>
</dbReference>
<comment type="caution">
    <text evidence="2">The sequence shown here is derived from an EMBL/GenBank/DDBJ whole genome shotgun (WGS) entry which is preliminary data.</text>
</comment>
<feature type="transmembrane region" description="Helical" evidence="1">
    <location>
        <begin position="135"/>
        <end position="158"/>
    </location>
</feature>
<feature type="transmembrane region" description="Helical" evidence="1">
    <location>
        <begin position="84"/>
        <end position="105"/>
    </location>
</feature>
<keyword evidence="1" id="KW-1133">Transmembrane helix</keyword>
<evidence type="ECO:0000313" key="3">
    <source>
        <dbReference type="Proteomes" id="UP001597062"/>
    </source>
</evidence>
<proteinExistence type="predicted"/>
<organism evidence="2 3">
    <name type="scientific">Tenacibaculum geojense</name>
    <dbReference type="NCBI Taxonomy" id="915352"/>
    <lineage>
        <taxon>Bacteria</taxon>
        <taxon>Pseudomonadati</taxon>
        <taxon>Bacteroidota</taxon>
        <taxon>Flavobacteriia</taxon>
        <taxon>Flavobacteriales</taxon>
        <taxon>Flavobacteriaceae</taxon>
        <taxon>Tenacibaculum</taxon>
    </lineage>
</organism>
<evidence type="ECO:0008006" key="4">
    <source>
        <dbReference type="Google" id="ProtNLM"/>
    </source>
</evidence>
<evidence type="ECO:0000256" key="1">
    <source>
        <dbReference type="SAM" id="Phobius"/>
    </source>
</evidence>
<feature type="transmembrane region" description="Helical" evidence="1">
    <location>
        <begin position="52"/>
        <end position="72"/>
    </location>
</feature>
<keyword evidence="1" id="KW-0472">Membrane</keyword>
<accession>A0ABW3JSN2</accession>
<keyword evidence="3" id="KW-1185">Reference proteome</keyword>
<dbReference type="EMBL" id="JBHTJR010000027">
    <property type="protein sequence ID" value="MFD0992571.1"/>
    <property type="molecule type" value="Genomic_DNA"/>
</dbReference>
<reference evidence="3" key="1">
    <citation type="journal article" date="2019" name="Int. J. Syst. Evol. Microbiol.">
        <title>The Global Catalogue of Microorganisms (GCM) 10K type strain sequencing project: providing services to taxonomists for standard genome sequencing and annotation.</title>
        <authorList>
            <consortium name="The Broad Institute Genomics Platform"/>
            <consortium name="The Broad Institute Genome Sequencing Center for Infectious Disease"/>
            <person name="Wu L."/>
            <person name="Ma J."/>
        </authorList>
    </citation>
    <scope>NUCLEOTIDE SEQUENCE [LARGE SCALE GENOMIC DNA]</scope>
    <source>
        <strain evidence="3">CCUG 60527</strain>
    </source>
</reference>
<evidence type="ECO:0000313" key="2">
    <source>
        <dbReference type="EMBL" id="MFD0992571.1"/>
    </source>
</evidence>
<gene>
    <name evidence="2" type="ORF">ACFQ1U_05085</name>
</gene>
<dbReference type="Proteomes" id="UP001597062">
    <property type="component" value="Unassembled WGS sequence"/>
</dbReference>